<feature type="compositionally biased region" description="Low complexity" evidence="1">
    <location>
        <begin position="489"/>
        <end position="500"/>
    </location>
</feature>
<keyword evidence="2" id="KW-0812">Transmembrane</keyword>
<dbReference type="AlphaFoldDB" id="A0A9P9BX01"/>
<evidence type="ECO:0000256" key="2">
    <source>
        <dbReference type="SAM" id="Phobius"/>
    </source>
</evidence>
<protein>
    <submittedName>
        <fullName evidence="3">Uncharacterized protein</fullName>
    </submittedName>
</protein>
<accession>A0A9P9BX01</accession>
<dbReference type="Proteomes" id="UP000756346">
    <property type="component" value="Unassembled WGS sequence"/>
</dbReference>
<keyword evidence="2" id="KW-0472">Membrane</keyword>
<reference evidence="3" key="1">
    <citation type="journal article" date="2021" name="Nat. Commun.">
        <title>Genetic determinants of endophytism in the Arabidopsis root mycobiome.</title>
        <authorList>
            <person name="Mesny F."/>
            <person name="Miyauchi S."/>
            <person name="Thiergart T."/>
            <person name="Pickel B."/>
            <person name="Atanasova L."/>
            <person name="Karlsson M."/>
            <person name="Huettel B."/>
            <person name="Barry K.W."/>
            <person name="Haridas S."/>
            <person name="Chen C."/>
            <person name="Bauer D."/>
            <person name="Andreopoulos W."/>
            <person name="Pangilinan J."/>
            <person name="LaButti K."/>
            <person name="Riley R."/>
            <person name="Lipzen A."/>
            <person name="Clum A."/>
            <person name="Drula E."/>
            <person name="Henrissat B."/>
            <person name="Kohler A."/>
            <person name="Grigoriev I.V."/>
            <person name="Martin F.M."/>
            <person name="Hacquard S."/>
        </authorList>
    </citation>
    <scope>NUCLEOTIDE SEQUENCE</scope>
    <source>
        <strain evidence="3">MPI-CAGE-CH-0230</strain>
    </source>
</reference>
<keyword evidence="4" id="KW-1185">Reference proteome</keyword>
<dbReference type="RefSeq" id="XP_046019140.1">
    <property type="nucleotide sequence ID" value="XM_046157939.1"/>
</dbReference>
<organism evidence="3 4">
    <name type="scientific">Microdochium trichocladiopsis</name>
    <dbReference type="NCBI Taxonomy" id="1682393"/>
    <lineage>
        <taxon>Eukaryota</taxon>
        <taxon>Fungi</taxon>
        <taxon>Dikarya</taxon>
        <taxon>Ascomycota</taxon>
        <taxon>Pezizomycotina</taxon>
        <taxon>Sordariomycetes</taxon>
        <taxon>Xylariomycetidae</taxon>
        <taxon>Xylariales</taxon>
        <taxon>Microdochiaceae</taxon>
        <taxon>Microdochium</taxon>
    </lineage>
</organism>
<gene>
    <name evidence="3" type="ORF">B0I36DRAFT_358285</name>
</gene>
<dbReference type="GeneID" id="70187485"/>
<proteinExistence type="predicted"/>
<keyword evidence="2" id="KW-1133">Transmembrane helix</keyword>
<evidence type="ECO:0000256" key="1">
    <source>
        <dbReference type="SAM" id="MobiDB-lite"/>
    </source>
</evidence>
<evidence type="ECO:0000313" key="4">
    <source>
        <dbReference type="Proteomes" id="UP000756346"/>
    </source>
</evidence>
<feature type="transmembrane region" description="Helical" evidence="2">
    <location>
        <begin position="12"/>
        <end position="38"/>
    </location>
</feature>
<dbReference type="EMBL" id="JAGTJQ010000001">
    <property type="protein sequence ID" value="KAH7041085.1"/>
    <property type="molecule type" value="Genomic_DNA"/>
</dbReference>
<sequence>MAPVVFPNPVSYVAVAAPVLHVAAVVYLTYTVVTSLATSYRALGPPQDTRSRQGRRSKLVPVFAALAVLAVTVASSSAADGAILSYRVWADQRGLKAPPSWYPHKNSLGHKDTELYLGQWLSDTPVYRDTLEIVAERSRRFWWGQQIDLATVAWSSFVAVEGRRRGIRNLPSFLTLAHLVNLSYAQNLFYLALLVTPSPLATNHQDLVFPSNPLPRWRRIRSRLFASKPNAWHPRPFIFYSSLILGLGSVFLLPYAAGTPSFAAVALLSRASTFIPVLAPYLVPTSWGKVYATPHEAYSSLTTMFRFISAMSLILHAKASAVGLAHNAPDSHYHRHSAFLPWDIDERSKWERGTTAIGKILGSISDHPAVQAVGFDVLVSAFSLGVWAATRAADVRRILASAIPGVSAGHDGKEPVPAANTSSNPDAVVSQGSDNNSNNNEEEATPARRRRQTRASTSKSTQEEAHIPGAPRPRKGRSSQRALASVPHDNSNNSNGDVSSETADQAYEPSPAEAAALQEGDILPAEELDWEAGALAWGLTALLGLGSASSGVFGAECTAR</sequence>
<feature type="compositionally biased region" description="Polar residues" evidence="1">
    <location>
        <begin position="419"/>
        <end position="434"/>
    </location>
</feature>
<evidence type="ECO:0000313" key="3">
    <source>
        <dbReference type="EMBL" id="KAH7041085.1"/>
    </source>
</evidence>
<comment type="caution">
    <text evidence="3">The sequence shown here is derived from an EMBL/GenBank/DDBJ whole genome shotgun (WGS) entry which is preliminary data.</text>
</comment>
<dbReference type="OrthoDB" id="2126185at2759"/>
<name>A0A9P9BX01_9PEZI</name>
<feature type="region of interest" description="Disordered" evidence="1">
    <location>
        <begin position="405"/>
        <end position="514"/>
    </location>
</feature>
<feature type="transmembrane region" description="Helical" evidence="2">
    <location>
        <begin position="59"/>
        <end position="79"/>
    </location>
</feature>